<dbReference type="EMBL" id="DF237236">
    <property type="protein sequence ID" value="GAQ86414.1"/>
    <property type="molecule type" value="Genomic_DNA"/>
</dbReference>
<feature type="compositionally biased region" description="Polar residues" evidence="1">
    <location>
        <begin position="18"/>
        <end position="27"/>
    </location>
</feature>
<protein>
    <submittedName>
        <fullName evidence="2">Uncharacterized protein</fullName>
    </submittedName>
</protein>
<dbReference type="PANTHER" id="PTHR28630">
    <property type="match status" value="1"/>
</dbReference>
<accession>A0A1Y1I630</accession>
<gene>
    <name evidence="2" type="ORF">KFL_002870180</name>
</gene>
<evidence type="ECO:0000313" key="2">
    <source>
        <dbReference type="EMBL" id="GAQ86414.1"/>
    </source>
</evidence>
<feature type="region of interest" description="Disordered" evidence="1">
    <location>
        <begin position="1"/>
        <end position="36"/>
    </location>
</feature>
<dbReference type="InterPro" id="IPR036249">
    <property type="entry name" value="Thioredoxin-like_sf"/>
</dbReference>
<name>A0A1Y1I630_KLENI</name>
<organism evidence="2 3">
    <name type="scientific">Klebsormidium nitens</name>
    <name type="common">Green alga</name>
    <name type="synonym">Ulothrix nitens</name>
    <dbReference type="NCBI Taxonomy" id="105231"/>
    <lineage>
        <taxon>Eukaryota</taxon>
        <taxon>Viridiplantae</taxon>
        <taxon>Streptophyta</taxon>
        <taxon>Klebsormidiophyceae</taxon>
        <taxon>Klebsormidiales</taxon>
        <taxon>Klebsormidiaceae</taxon>
        <taxon>Klebsormidium</taxon>
    </lineage>
</organism>
<dbReference type="OrthoDB" id="40334at2759"/>
<dbReference type="PANTHER" id="PTHR28630:SF3">
    <property type="entry name" value="PEROXIREDOXIN-LIKE 2C"/>
    <property type="match status" value="1"/>
</dbReference>
<evidence type="ECO:0000256" key="1">
    <source>
        <dbReference type="SAM" id="MobiDB-lite"/>
    </source>
</evidence>
<dbReference type="Pfam" id="PF13911">
    <property type="entry name" value="AhpC-TSA_2"/>
    <property type="match status" value="1"/>
</dbReference>
<dbReference type="AlphaFoldDB" id="A0A1Y1I630"/>
<proteinExistence type="predicted"/>
<evidence type="ECO:0000313" key="3">
    <source>
        <dbReference type="Proteomes" id="UP000054558"/>
    </source>
</evidence>
<dbReference type="OMA" id="KFCEYTG"/>
<sequence length="350" mass="37928">MSSNHALTRVPAAHLSHAVSSRSQTPAATYPSEPLPFPSRVLNATAQSRASSRVLHRFNQTLQVRQWHLPRKSQLCLGTDLRLGSKRRRSLSHGVSKARSGAARSSLDYDALKGVQVLEAASGQPVELLSLWAAKPGVRVVIPFMTHFADLSSWEFAQKLAKKLPELQANGVRIVAVGLGSPDNARRFAETVGFPLQLLYADPTGACYRALNFSPGFAPEAGVSPYLKLLPMLMGIGSPGTIQEVARGYFGDRGSKPVFEGSTPFDILGKGYQRPMELATLRLFNMFGILQKWGEMSPPETRLLTQQGGSIVFDGEDVVFKHVDSGILKYTDVDALVAAALQETLTVTSG</sequence>
<dbReference type="Gene3D" id="3.40.30.10">
    <property type="entry name" value="Glutaredoxin"/>
    <property type="match status" value="1"/>
</dbReference>
<reference evidence="2 3" key="1">
    <citation type="journal article" date="2014" name="Nat. Commun.">
        <title>Klebsormidium flaccidum genome reveals primary factors for plant terrestrial adaptation.</title>
        <authorList>
            <person name="Hori K."/>
            <person name="Maruyama F."/>
            <person name="Fujisawa T."/>
            <person name="Togashi T."/>
            <person name="Yamamoto N."/>
            <person name="Seo M."/>
            <person name="Sato S."/>
            <person name="Yamada T."/>
            <person name="Mori H."/>
            <person name="Tajima N."/>
            <person name="Moriyama T."/>
            <person name="Ikeuchi M."/>
            <person name="Watanabe M."/>
            <person name="Wada H."/>
            <person name="Kobayashi K."/>
            <person name="Saito M."/>
            <person name="Masuda T."/>
            <person name="Sasaki-Sekimoto Y."/>
            <person name="Mashiguchi K."/>
            <person name="Awai K."/>
            <person name="Shimojima M."/>
            <person name="Masuda S."/>
            <person name="Iwai M."/>
            <person name="Nobusawa T."/>
            <person name="Narise T."/>
            <person name="Kondo S."/>
            <person name="Saito H."/>
            <person name="Sato R."/>
            <person name="Murakawa M."/>
            <person name="Ihara Y."/>
            <person name="Oshima-Yamada Y."/>
            <person name="Ohtaka K."/>
            <person name="Satoh M."/>
            <person name="Sonobe K."/>
            <person name="Ishii M."/>
            <person name="Ohtani R."/>
            <person name="Kanamori-Sato M."/>
            <person name="Honoki R."/>
            <person name="Miyazaki D."/>
            <person name="Mochizuki H."/>
            <person name="Umetsu J."/>
            <person name="Higashi K."/>
            <person name="Shibata D."/>
            <person name="Kamiya Y."/>
            <person name="Sato N."/>
            <person name="Nakamura Y."/>
            <person name="Tabata S."/>
            <person name="Ida S."/>
            <person name="Kurokawa K."/>
            <person name="Ohta H."/>
        </authorList>
    </citation>
    <scope>NUCLEOTIDE SEQUENCE [LARGE SCALE GENOMIC DNA]</scope>
    <source>
        <strain evidence="2 3">NIES-2285</strain>
    </source>
</reference>
<dbReference type="InterPro" id="IPR032801">
    <property type="entry name" value="PXL2A/B/C"/>
</dbReference>
<dbReference type="Proteomes" id="UP000054558">
    <property type="component" value="Unassembled WGS sequence"/>
</dbReference>
<dbReference type="STRING" id="105231.A0A1Y1I630"/>
<keyword evidence="3" id="KW-1185">Reference proteome</keyword>
<dbReference type="SUPFAM" id="SSF52833">
    <property type="entry name" value="Thioredoxin-like"/>
    <property type="match status" value="1"/>
</dbReference>